<evidence type="ECO:0000313" key="1">
    <source>
        <dbReference type="EMBL" id="MBM7132408.1"/>
    </source>
</evidence>
<reference evidence="1" key="1">
    <citation type="submission" date="2020-10" db="EMBL/GenBank/DDBJ databases">
        <title>Phylogeny of dyella-like bacteria.</title>
        <authorList>
            <person name="Fu J."/>
        </authorList>
    </citation>
    <scope>NUCLEOTIDE SEQUENCE</scope>
    <source>
        <strain evidence="1">DHON07</strain>
    </source>
</reference>
<comment type="caution">
    <text evidence="1">The sequence shown here is derived from an EMBL/GenBank/DDBJ whole genome shotgun (WGS) entry which is preliminary data.</text>
</comment>
<sequence>MHLELPETQMKSLKDALKHYLMIVLSILTALGLEAWIEHAHHKHAAEAASAQIDTEIRANLAEVNSALAEDAQRAQMLAKIRDGLERDLKANTPDAVMVQHIMAETGNLAESPNDISHLNLRWPTLRQEAWDVAVANQSVSWIDDKRMYAYSAAYANQRQTNSNFTANLALTMNGPRMIDVSTDLRSGNVQPREFLHVVAQMAVMLDQAKNSLTTLQKHLQDALPDQAAGT</sequence>
<evidence type="ECO:0008006" key="3">
    <source>
        <dbReference type="Google" id="ProtNLM"/>
    </source>
</evidence>
<evidence type="ECO:0000313" key="2">
    <source>
        <dbReference type="Proteomes" id="UP001430193"/>
    </source>
</evidence>
<organism evidence="1 2">
    <name type="scientific">Dyella mobilis</name>
    <dbReference type="NCBI Taxonomy" id="1849582"/>
    <lineage>
        <taxon>Bacteria</taxon>
        <taxon>Pseudomonadati</taxon>
        <taxon>Pseudomonadota</taxon>
        <taxon>Gammaproteobacteria</taxon>
        <taxon>Lysobacterales</taxon>
        <taxon>Rhodanobacteraceae</taxon>
        <taxon>Dyella</taxon>
    </lineage>
</organism>
<dbReference type="EMBL" id="JADIKF010000040">
    <property type="protein sequence ID" value="MBM7132408.1"/>
    <property type="molecule type" value="Genomic_DNA"/>
</dbReference>
<accession>A0ABS2KMM4</accession>
<proteinExistence type="predicted"/>
<protein>
    <recommendedName>
        <fullName evidence="3">Methyl-accepting chemotaxis protein</fullName>
    </recommendedName>
</protein>
<dbReference type="Proteomes" id="UP001430193">
    <property type="component" value="Unassembled WGS sequence"/>
</dbReference>
<keyword evidence="2" id="KW-1185">Reference proteome</keyword>
<gene>
    <name evidence="1" type="ORF">ISS99_22990</name>
</gene>
<name>A0ABS2KMM4_9GAMM</name>